<dbReference type="KEGG" id="kpin:30171522"/>
<evidence type="ECO:0000313" key="3">
    <source>
        <dbReference type="Proteomes" id="UP000094020"/>
    </source>
</evidence>
<organism evidence="1">
    <name type="scientific">Kwoniella pini CBS 10737</name>
    <dbReference type="NCBI Taxonomy" id="1296096"/>
    <lineage>
        <taxon>Eukaryota</taxon>
        <taxon>Fungi</taxon>
        <taxon>Dikarya</taxon>
        <taxon>Basidiomycota</taxon>
        <taxon>Agaricomycotina</taxon>
        <taxon>Tremellomycetes</taxon>
        <taxon>Tremellales</taxon>
        <taxon>Cryptococcaceae</taxon>
        <taxon>Kwoniella</taxon>
    </lineage>
</organism>
<dbReference type="EMBL" id="KI894009">
    <property type="protein sequence ID" value="OCF51087.1"/>
    <property type="molecule type" value="Genomic_DNA"/>
</dbReference>
<evidence type="ECO:0000313" key="1">
    <source>
        <dbReference type="EMBL" id="OCF51087.1"/>
    </source>
</evidence>
<dbReference type="AlphaFoldDB" id="A0A1B9I6E3"/>
<dbReference type="RefSeq" id="XP_019012306.1">
    <property type="nucleotide sequence ID" value="XM_019154903.1"/>
</dbReference>
<dbReference type="Proteomes" id="UP000094020">
    <property type="component" value="Chromosome 3"/>
</dbReference>
<dbReference type="GeneID" id="30171522"/>
<reference evidence="1" key="1">
    <citation type="submission" date="2013-07" db="EMBL/GenBank/DDBJ databases">
        <title>The Genome Sequence of Cryptococcus pinus CBS10737.</title>
        <authorList>
            <consortium name="The Broad Institute Genome Sequencing Platform"/>
            <person name="Cuomo C."/>
            <person name="Litvintseva A."/>
            <person name="Chen Y."/>
            <person name="Heitman J."/>
            <person name="Sun S."/>
            <person name="Springer D."/>
            <person name="Dromer F."/>
            <person name="Young S.K."/>
            <person name="Zeng Q."/>
            <person name="Gargeya S."/>
            <person name="Fitzgerald M."/>
            <person name="Abouelleil A."/>
            <person name="Alvarado L."/>
            <person name="Berlin A.M."/>
            <person name="Chapman S.B."/>
            <person name="Dewar J."/>
            <person name="Goldberg J."/>
            <person name="Griggs A."/>
            <person name="Gujja S."/>
            <person name="Hansen M."/>
            <person name="Howarth C."/>
            <person name="Imamovic A."/>
            <person name="Larimer J."/>
            <person name="McCowan C."/>
            <person name="Murphy C."/>
            <person name="Pearson M."/>
            <person name="Priest M."/>
            <person name="Roberts A."/>
            <person name="Saif S."/>
            <person name="Shea T."/>
            <person name="Sykes S."/>
            <person name="Wortman J."/>
            <person name="Nusbaum C."/>
            <person name="Birren B."/>
        </authorList>
    </citation>
    <scope>NUCLEOTIDE SEQUENCE [LARGE SCALE GENOMIC DNA]</scope>
    <source>
        <strain evidence="1">CBS 10737</strain>
    </source>
</reference>
<evidence type="ECO:0000313" key="2">
    <source>
        <dbReference type="EMBL" id="WWC68863.1"/>
    </source>
</evidence>
<name>A0A1B9I6E3_9TREE</name>
<reference evidence="2" key="4">
    <citation type="submission" date="2024-02" db="EMBL/GenBank/DDBJ databases">
        <title>Comparative genomics of Cryptococcus and Kwoniella reveals pathogenesis evolution and contrasting modes of karyotype evolution via chromosome fusion or intercentromeric recombination.</title>
        <authorList>
            <person name="Coelho M.A."/>
            <person name="David-Palma M."/>
            <person name="Shea T."/>
            <person name="Bowers K."/>
            <person name="McGinley-Smith S."/>
            <person name="Mohammad A.W."/>
            <person name="Gnirke A."/>
            <person name="Yurkov A.M."/>
            <person name="Nowrousian M."/>
            <person name="Sun S."/>
            <person name="Cuomo C.A."/>
            <person name="Heitman J."/>
        </authorList>
    </citation>
    <scope>NUCLEOTIDE SEQUENCE</scope>
    <source>
        <strain evidence="2">CBS 10737</strain>
    </source>
</reference>
<keyword evidence="3" id="KW-1185">Reference proteome</keyword>
<proteinExistence type="predicted"/>
<dbReference type="EMBL" id="CP144521">
    <property type="protein sequence ID" value="WWC68863.1"/>
    <property type="molecule type" value="Genomic_DNA"/>
</dbReference>
<reference evidence="2" key="2">
    <citation type="submission" date="2013-07" db="EMBL/GenBank/DDBJ databases">
        <authorList>
            <consortium name="The Broad Institute Genome Sequencing Platform"/>
            <person name="Cuomo C."/>
            <person name="Litvintseva A."/>
            <person name="Chen Y."/>
            <person name="Heitman J."/>
            <person name="Sun S."/>
            <person name="Springer D."/>
            <person name="Dromer F."/>
            <person name="Young S.K."/>
            <person name="Zeng Q."/>
            <person name="Gargeya S."/>
            <person name="Fitzgerald M."/>
            <person name="Abouelleil A."/>
            <person name="Alvarado L."/>
            <person name="Berlin A.M."/>
            <person name="Chapman S.B."/>
            <person name="Dewar J."/>
            <person name="Goldberg J."/>
            <person name="Griggs A."/>
            <person name="Gujja S."/>
            <person name="Hansen M."/>
            <person name="Howarth C."/>
            <person name="Imamovic A."/>
            <person name="Larimer J."/>
            <person name="McCowan C."/>
            <person name="Murphy C."/>
            <person name="Pearson M."/>
            <person name="Priest M."/>
            <person name="Roberts A."/>
            <person name="Saif S."/>
            <person name="Shea T."/>
            <person name="Sykes S."/>
            <person name="Wortman J."/>
            <person name="Nusbaum C."/>
            <person name="Birren B."/>
        </authorList>
    </citation>
    <scope>NUCLEOTIDE SEQUENCE</scope>
    <source>
        <strain evidence="2">CBS 10737</strain>
    </source>
</reference>
<accession>A0A1B9I6E3</accession>
<gene>
    <name evidence="1" type="ORF">I206_03153</name>
    <name evidence="2" type="ORF">I206_102799</name>
</gene>
<protein>
    <submittedName>
        <fullName evidence="1">Uncharacterized protein</fullName>
    </submittedName>
</protein>
<sequence>MQQSSQLRSIAVFGRTCKAYYEIIHPYLYKRMEISHINLIKLLLQIPKNVSTPIMGYHRVLEHLQITQVILLKETEDGVDELTYHRVARELMREVGPTLQRDFSFDENRKLGIIINKWPDEFLTWFLKWFINIYKPSNICIRLLDKKSNSYVKEWNHNSYMPFFCGKPIKIVICHNVSNSFKFQYNFRRMKTKIEYNNDNEILEKDGTINKKIKEEIKLSCIKYAEIKGKLLKLKLNDFLKWKKSQIIIPLRIIISGIKIENPIKFQEDIERFISNCQNRTLNKAVARNMFIQYDVKFAREWLGQIQWVHGEELEKEPPCEICGSGF</sequence>
<dbReference type="OrthoDB" id="2565351at2759"/>
<reference evidence="1" key="3">
    <citation type="submission" date="2016-07" db="EMBL/GenBank/DDBJ databases">
        <title>Evolution of pathogenesis and genome organization in the Tremellales.</title>
        <authorList>
            <person name="Cuomo C."/>
            <person name="Litvintseva A."/>
            <person name="Heitman J."/>
            <person name="Chen Y."/>
            <person name="Sun S."/>
            <person name="Springer D."/>
            <person name="Dromer F."/>
            <person name="Young S."/>
            <person name="Zeng Q."/>
            <person name="Chapman S."/>
            <person name="Gujja S."/>
            <person name="Saif S."/>
            <person name="Birren B."/>
        </authorList>
    </citation>
    <scope>NUCLEOTIDE SEQUENCE</scope>
    <source>
        <strain evidence="1">CBS 10737</strain>
    </source>
</reference>